<organism evidence="1 2">
    <name type="scientific">Paranoxybacillus vitaminiphilus</name>
    <dbReference type="NCBI Taxonomy" id="581036"/>
    <lineage>
        <taxon>Bacteria</taxon>
        <taxon>Bacillati</taxon>
        <taxon>Bacillota</taxon>
        <taxon>Bacilli</taxon>
        <taxon>Bacillales</taxon>
        <taxon>Anoxybacillaceae</taxon>
        <taxon>Paranoxybacillus</taxon>
    </lineage>
</organism>
<keyword evidence="2" id="KW-1185">Reference proteome</keyword>
<name>A0A327Y833_9BACL</name>
<proteinExistence type="predicted"/>
<evidence type="ECO:0000313" key="2">
    <source>
        <dbReference type="Proteomes" id="UP000248555"/>
    </source>
</evidence>
<dbReference type="Proteomes" id="UP000248555">
    <property type="component" value="Unassembled WGS sequence"/>
</dbReference>
<accession>A0A327Y833</accession>
<dbReference type="EMBL" id="QLMH01000017">
    <property type="protein sequence ID" value="RAK16631.1"/>
    <property type="molecule type" value="Genomic_DNA"/>
</dbReference>
<protein>
    <submittedName>
        <fullName evidence="1">Uncharacterized protein</fullName>
    </submittedName>
</protein>
<reference evidence="1 2" key="1">
    <citation type="submission" date="2018-06" db="EMBL/GenBank/DDBJ databases">
        <title>Genomic Encyclopedia of Type Strains, Phase III (KMG-III): the genomes of soil and plant-associated and newly described type strains.</title>
        <authorList>
            <person name="Whitman W."/>
        </authorList>
    </citation>
    <scope>NUCLEOTIDE SEQUENCE [LARGE SCALE GENOMIC DNA]</scope>
    <source>
        <strain evidence="1 2">CGMCC 1.8979</strain>
    </source>
</reference>
<comment type="caution">
    <text evidence="1">The sequence shown here is derived from an EMBL/GenBank/DDBJ whole genome shotgun (WGS) entry which is preliminary data.</text>
</comment>
<sequence>MPGESGRDRGRKAVGIPTVLTRIKRFAKIEE</sequence>
<evidence type="ECO:0000313" key="1">
    <source>
        <dbReference type="EMBL" id="RAK16631.1"/>
    </source>
</evidence>
<gene>
    <name evidence="1" type="ORF">B0I26_11746</name>
</gene>
<dbReference type="AlphaFoldDB" id="A0A327Y833"/>